<dbReference type="InterPro" id="IPR007555">
    <property type="entry name" value="DUF499"/>
</dbReference>
<dbReference type="SUPFAM" id="SSF52540">
    <property type="entry name" value="P-loop containing nucleoside triphosphate hydrolases"/>
    <property type="match status" value="1"/>
</dbReference>
<evidence type="ECO:0008006" key="4">
    <source>
        <dbReference type="Google" id="ProtNLM"/>
    </source>
</evidence>
<dbReference type="InterPro" id="IPR027417">
    <property type="entry name" value="P-loop_NTPase"/>
</dbReference>
<feature type="coiled-coil region" evidence="1">
    <location>
        <begin position="574"/>
        <end position="601"/>
    </location>
</feature>
<accession>A0A1H8USE5</accession>
<dbReference type="Pfam" id="PF04465">
    <property type="entry name" value="DUF499"/>
    <property type="match status" value="1"/>
</dbReference>
<dbReference type="OrthoDB" id="25002at2157"/>
<gene>
    <name evidence="2" type="ORF">SAMN05216388_10307</name>
</gene>
<dbReference type="RefSeq" id="WP_170845500.1">
    <property type="nucleotide sequence ID" value="NZ_FOCX01000030.1"/>
</dbReference>
<organism evidence="2 3">
    <name type="scientific">Halorientalis persicus</name>
    <dbReference type="NCBI Taxonomy" id="1367881"/>
    <lineage>
        <taxon>Archaea</taxon>
        <taxon>Methanobacteriati</taxon>
        <taxon>Methanobacteriota</taxon>
        <taxon>Stenosarchaea group</taxon>
        <taxon>Halobacteria</taxon>
        <taxon>Halobacteriales</taxon>
        <taxon>Haloarculaceae</taxon>
        <taxon>Halorientalis</taxon>
    </lineage>
</organism>
<sequence>MSAEGTLDTTIDDVLTLSPELTEGDSLIKGQIRLYDVDSEADTLESDAERFFNRTLLTGGLEDSLKRLRDTRRGEDNNRLHEMYGPYGTGKSHQMVALYHCFNSPDVVGDWADGRIEGLGEALPDDALPVVVSLQKEQYEYLWEPLFEQLDYEPDEEEYDEEGGYPSIDVIQDAVGDRTVAFFMDELEDWFGSLSGRRKDANRGFLQALFETTSRPNTELFAFVSVLREGSDVHDILSREPERVQVNMSNQVDIRDVLRHRLVDSIHDRSAMRTLVDQYIEAYADTDYVDLPDGLREEMYDTYPFHPILIDSLKTRYFAETESGATRGMLYLFAKVLVDQYQDTDLLTHGEVDAVEYNDELTRINVEHSRPDRCYDDIRERLADADITYGRPILSTVLIYSLTPGLAEGATTSDIVIGTYHAGDRINDIIVDLERLQGEVYHLWRSDDRYVIREDENPRSLVKNAARDVDDEDAIELVGDTVETLFGSGAHAVGFNVDGELENVPDSQNIKTVVKNGPWDADSVGEIIKNQPAGRQWRNTLVFVQPKNGKTISPTSQQEKFLGKAKEVIGAEIRKADENLAEEIREEIAKLHDEYEDDLLERLESAYGEIIDGDDLLNEFDYAAEMSLENFVATEPVLNASNIAAAAEADPFDLQRHVWDIVRDRLDNRSETTIDDIYEQFLMDPTYPIPGSAQAVVNAVEDGLGDKPILAHDGSGFKDELRGLNQDTVLVLESDVEKWSTEEVESELRGRFGAGTKEVDLGSFELDLRQRTDVWIHDQDPEDAVKMAAGRLANEDHYVLVSGSEILDKVRSDATLRDVSDAETLGANEIRDRIEETVDAAGEADTSQVLTTIRNDAEVYLPQDDTESAFRSAVSALLADGYKLKTGGDYVSTLGDRDPTSVVLAPMVPEDIGDRILNYIGDLDEEATFQVQSIQSECAAGQPEAAVKHFLLANLGMEDPHYVVGATGSEDPADWFPGAGFRIPPEEGWTFEYQGDSPAEMRQEWNESHESGSVSYGSISFNTDGEGAVPGGLQGVAEFQQAHTDLQLELGQSHEIVADILENIPESATSIDITIQFE</sequence>
<keyword evidence="3" id="KW-1185">Reference proteome</keyword>
<evidence type="ECO:0000313" key="2">
    <source>
        <dbReference type="EMBL" id="SEP06036.1"/>
    </source>
</evidence>
<proteinExistence type="predicted"/>
<dbReference type="Proteomes" id="UP000198775">
    <property type="component" value="Unassembled WGS sequence"/>
</dbReference>
<reference evidence="3" key="1">
    <citation type="submission" date="2016-10" db="EMBL/GenBank/DDBJ databases">
        <authorList>
            <person name="Varghese N."/>
            <person name="Submissions S."/>
        </authorList>
    </citation>
    <scope>NUCLEOTIDE SEQUENCE [LARGE SCALE GENOMIC DNA]</scope>
    <source>
        <strain evidence="3">IBRC-M 10043</strain>
    </source>
</reference>
<evidence type="ECO:0000313" key="3">
    <source>
        <dbReference type="Proteomes" id="UP000198775"/>
    </source>
</evidence>
<name>A0A1H8USE5_9EURY</name>
<dbReference type="EMBL" id="FOCX01000030">
    <property type="protein sequence ID" value="SEP06036.1"/>
    <property type="molecule type" value="Genomic_DNA"/>
</dbReference>
<keyword evidence="1" id="KW-0175">Coiled coil</keyword>
<dbReference type="AlphaFoldDB" id="A0A1H8USE5"/>
<protein>
    <recommendedName>
        <fullName evidence="4">DUF499 domain-containing protein</fullName>
    </recommendedName>
</protein>
<evidence type="ECO:0000256" key="1">
    <source>
        <dbReference type="SAM" id="Coils"/>
    </source>
</evidence>